<name>A0A068VB50_COFCA</name>
<feature type="compositionally biased region" description="Polar residues" evidence="1">
    <location>
        <begin position="70"/>
        <end position="89"/>
    </location>
</feature>
<organism evidence="2 3">
    <name type="scientific">Coffea canephora</name>
    <name type="common">Robusta coffee</name>
    <dbReference type="NCBI Taxonomy" id="49390"/>
    <lineage>
        <taxon>Eukaryota</taxon>
        <taxon>Viridiplantae</taxon>
        <taxon>Streptophyta</taxon>
        <taxon>Embryophyta</taxon>
        <taxon>Tracheophyta</taxon>
        <taxon>Spermatophyta</taxon>
        <taxon>Magnoliopsida</taxon>
        <taxon>eudicotyledons</taxon>
        <taxon>Gunneridae</taxon>
        <taxon>Pentapetalae</taxon>
        <taxon>asterids</taxon>
        <taxon>lamiids</taxon>
        <taxon>Gentianales</taxon>
        <taxon>Rubiaceae</taxon>
        <taxon>Ixoroideae</taxon>
        <taxon>Gardenieae complex</taxon>
        <taxon>Bertiereae - Coffeeae clade</taxon>
        <taxon>Coffeeae</taxon>
        <taxon>Coffea</taxon>
    </lineage>
</organism>
<dbReference type="EMBL" id="HG739286">
    <property type="protein sequence ID" value="CDP18060.1"/>
    <property type="molecule type" value="Genomic_DNA"/>
</dbReference>
<gene>
    <name evidence="2" type="ORF">GSCOC_T00003112001</name>
</gene>
<keyword evidence="3" id="KW-1185">Reference proteome</keyword>
<dbReference type="AlphaFoldDB" id="A0A068VB50"/>
<sequence length="244" mass="27329">MCTISYRSALGSFHNTVKASLYVNPYFLKQSTLIFTSYPALKAPIRKIFSLITVLHFKLLSIFKHCVSSPTSIPSTRGSLRTSHLTTSKLKPRSSNSSNNGFIFFPTSNAIENGNRRIIRSTSSFSKPISIKNTILSRILSSSIMITKGNASKTLTTVLSLNPKPFKHITHLKASSGPNSNLLETSKMFLMAEDVKLEIPISENLVSHFSRKSKSKILGQLYTTEERNSCEGFKDKRILRDFWT</sequence>
<reference evidence="3" key="1">
    <citation type="journal article" date="2014" name="Science">
        <title>The coffee genome provides insight into the convergent evolution of caffeine biosynthesis.</title>
        <authorList>
            <person name="Denoeud F."/>
            <person name="Carretero-Paulet L."/>
            <person name="Dereeper A."/>
            <person name="Droc G."/>
            <person name="Guyot R."/>
            <person name="Pietrella M."/>
            <person name="Zheng C."/>
            <person name="Alberti A."/>
            <person name="Anthony F."/>
            <person name="Aprea G."/>
            <person name="Aury J.M."/>
            <person name="Bento P."/>
            <person name="Bernard M."/>
            <person name="Bocs S."/>
            <person name="Campa C."/>
            <person name="Cenci A."/>
            <person name="Combes M.C."/>
            <person name="Crouzillat D."/>
            <person name="Da Silva C."/>
            <person name="Daddiego L."/>
            <person name="De Bellis F."/>
            <person name="Dussert S."/>
            <person name="Garsmeur O."/>
            <person name="Gayraud T."/>
            <person name="Guignon V."/>
            <person name="Jahn K."/>
            <person name="Jamilloux V."/>
            <person name="Joet T."/>
            <person name="Labadie K."/>
            <person name="Lan T."/>
            <person name="Leclercq J."/>
            <person name="Lepelley M."/>
            <person name="Leroy T."/>
            <person name="Li L.T."/>
            <person name="Librado P."/>
            <person name="Lopez L."/>
            <person name="Munoz A."/>
            <person name="Noel B."/>
            <person name="Pallavicini A."/>
            <person name="Perrotta G."/>
            <person name="Poncet V."/>
            <person name="Pot D."/>
            <person name="Priyono X."/>
            <person name="Rigoreau M."/>
            <person name="Rouard M."/>
            <person name="Rozas J."/>
            <person name="Tranchant-Dubreuil C."/>
            <person name="VanBuren R."/>
            <person name="Zhang Q."/>
            <person name="Andrade A.C."/>
            <person name="Argout X."/>
            <person name="Bertrand B."/>
            <person name="de Kochko A."/>
            <person name="Graziosi G."/>
            <person name="Henry R.J."/>
            <person name="Jayarama X."/>
            <person name="Ming R."/>
            <person name="Nagai C."/>
            <person name="Rounsley S."/>
            <person name="Sankoff D."/>
            <person name="Giuliano G."/>
            <person name="Albert V.A."/>
            <person name="Wincker P."/>
            <person name="Lashermes P."/>
        </authorList>
    </citation>
    <scope>NUCLEOTIDE SEQUENCE [LARGE SCALE GENOMIC DNA]</scope>
    <source>
        <strain evidence="3">cv. DH200-94</strain>
    </source>
</reference>
<dbReference type="Gramene" id="CDP18060">
    <property type="protein sequence ID" value="CDP18060"/>
    <property type="gene ID" value="GSCOC_T00003112001"/>
</dbReference>
<accession>A0A068VB50</accession>
<proteinExistence type="predicted"/>
<evidence type="ECO:0000256" key="1">
    <source>
        <dbReference type="SAM" id="MobiDB-lite"/>
    </source>
</evidence>
<evidence type="ECO:0000313" key="3">
    <source>
        <dbReference type="Proteomes" id="UP000295252"/>
    </source>
</evidence>
<protein>
    <submittedName>
        <fullName evidence="2">DH200=94 genomic scaffold, scaffold_202</fullName>
    </submittedName>
</protein>
<evidence type="ECO:0000313" key="2">
    <source>
        <dbReference type="EMBL" id="CDP18060.1"/>
    </source>
</evidence>
<dbReference type="InParanoid" id="A0A068VB50"/>
<feature type="region of interest" description="Disordered" evidence="1">
    <location>
        <begin position="70"/>
        <end position="95"/>
    </location>
</feature>
<dbReference type="Proteomes" id="UP000295252">
    <property type="component" value="Unassembled WGS sequence"/>
</dbReference>